<dbReference type="OrthoDB" id="7875456at2"/>
<dbReference type="EMBL" id="SMZO01000081">
    <property type="protein sequence ID" value="TDL83819.1"/>
    <property type="molecule type" value="Genomic_DNA"/>
</dbReference>
<evidence type="ECO:0000313" key="3">
    <source>
        <dbReference type="Proteomes" id="UP000294562"/>
    </source>
</evidence>
<dbReference type="AlphaFoldDB" id="A0A4V3BAN0"/>
<protein>
    <recommendedName>
        <fullName evidence="4">Excinuclease ABC subunit B</fullName>
    </recommendedName>
</protein>
<comment type="caution">
    <text evidence="2">The sequence shown here is derived from an EMBL/GenBank/DDBJ whole genome shotgun (WGS) entry which is preliminary data.</text>
</comment>
<keyword evidence="3" id="KW-1185">Reference proteome</keyword>
<dbReference type="PROSITE" id="PS51257">
    <property type="entry name" value="PROKAR_LIPOPROTEIN"/>
    <property type="match status" value="1"/>
</dbReference>
<organism evidence="2 3">
    <name type="scientific">Meridianimarinicoccus aquatilis</name>
    <dbReference type="NCBI Taxonomy" id="2552766"/>
    <lineage>
        <taxon>Bacteria</taxon>
        <taxon>Pseudomonadati</taxon>
        <taxon>Pseudomonadota</taxon>
        <taxon>Alphaproteobacteria</taxon>
        <taxon>Rhodobacterales</taxon>
        <taxon>Paracoccaceae</taxon>
        <taxon>Meridianimarinicoccus</taxon>
    </lineage>
</organism>
<proteinExistence type="predicted"/>
<reference evidence="2 3" key="1">
    <citation type="submission" date="2019-03" db="EMBL/GenBank/DDBJ databases">
        <title>Rhodobacteraceae bacterium SM1902, a new member of the family Rhodobacteraceae isolated from Yantai.</title>
        <authorList>
            <person name="Sun Y."/>
        </authorList>
    </citation>
    <scope>NUCLEOTIDE SEQUENCE [LARGE SCALE GENOMIC DNA]</scope>
    <source>
        <strain evidence="2 3">SM1902</strain>
    </source>
</reference>
<dbReference type="Proteomes" id="UP000294562">
    <property type="component" value="Unassembled WGS sequence"/>
</dbReference>
<evidence type="ECO:0000256" key="1">
    <source>
        <dbReference type="SAM" id="SignalP"/>
    </source>
</evidence>
<evidence type="ECO:0008006" key="4">
    <source>
        <dbReference type="Google" id="ProtNLM"/>
    </source>
</evidence>
<dbReference type="RefSeq" id="WP_133344488.1">
    <property type="nucleotide sequence ID" value="NZ_SMZO01000081.1"/>
</dbReference>
<evidence type="ECO:0000313" key="2">
    <source>
        <dbReference type="EMBL" id="TDL83819.1"/>
    </source>
</evidence>
<name>A0A4V3BAN0_9RHOB</name>
<gene>
    <name evidence="2" type="ORF">E2L05_19065</name>
</gene>
<feature type="chain" id="PRO_5020629584" description="Excinuclease ABC subunit B" evidence="1">
    <location>
        <begin position="23"/>
        <end position="123"/>
    </location>
</feature>
<accession>A0A4V3BAN0</accession>
<keyword evidence="1" id="KW-0732">Signal</keyword>
<feature type="signal peptide" evidence="1">
    <location>
        <begin position="1"/>
        <end position="22"/>
    </location>
</feature>
<sequence>MTRIAGILVLIAVLAGCASQTAQCRRDVQQELAQLDRQIAQSREALRLGYREELIRPRVTVGVEICGSPSANVGVCADTTRPPQRAKVAIDPAQEQRALNDMLARRADVVARADRDIAQCAAS</sequence>